<evidence type="ECO:0000313" key="3">
    <source>
        <dbReference type="Proteomes" id="UP000017840"/>
    </source>
</evidence>
<keyword evidence="1" id="KW-0472">Membrane</keyword>
<accession>V4HD41</accession>
<feature type="transmembrane region" description="Helical" evidence="1">
    <location>
        <begin position="255"/>
        <end position="276"/>
    </location>
</feature>
<dbReference type="AlphaFoldDB" id="V4HD41"/>
<keyword evidence="1" id="KW-0812">Transmembrane</keyword>
<protein>
    <submittedName>
        <fullName evidence="2">Uncharacterized protein</fullName>
    </submittedName>
</protein>
<keyword evidence="3" id="KW-1185">Reference proteome</keyword>
<dbReference type="Proteomes" id="UP000017840">
    <property type="component" value="Unassembled WGS sequence"/>
</dbReference>
<dbReference type="RefSeq" id="WP_023394924.1">
    <property type="nucleotide sequence ID" value="NZ_ASGZ01000037.1"/>
</dbReference>
<evidence type="ECO:0000313" key="2">
    <source>
        <dbReference type="EMBL" id="ESP87983.1"/>
    </source>
</evidence>
<name>V4HD41_9EURY</name>
<organism evidence="2 3">
    <name type="scientific">Candidatus Halobonum tyrrellensis G22</name>
    <dbReference type="NCBI Taxonomy" id="1324957"/>
    <lineage>
        <taxon>Archaea</taxon>
        <taxon>Methanobacteriati</taxon>
        <taxon>Methanobacteriota</taxon>
        <taxon>Stenosarchaea group</taxon>
        <taxon>Halobacteria</taxon>
        <taxon>Halobacteriales</taxon>
        <taxon>Haloferacaceae</taxon>
        <taxon>Candidatus Halobonum</taxon>
    </lineage>
</organism>
<evidence type="ECO:0000256" key="1">
    <source>
        <dbReference type="SAM" id="Phobius"/>
    </source>
</evidence>
<keyword evidence="1" id="KW-1133">Transmembrane helix</keyword>
<dbReference type="STRING" id="1324957.K933_11731"/>
<dbReference type="eggNOG" id="arCOG04746">
    <property type="taxonomic scope" value="Archaea"/>
</dbReference>
<proteinExistence type="predicted"/>
<dbReference type="EMBL" id="ASGZ01000037">
    <property type="protein sequence ID" value="ESP87983.1"/>
    <property type="molecule type" value="Genomic_DNA"/>
</dbReference>
<sequence length="280" mass="30847">MQRRAAAVYIAFFLVVGAASLTLVTTATTPEFSMENPDQTLQANDTFTVGGTEYAVSEITAEADEEGVSRSGTIAWTNETTIYTEEWDNQSTVRWADANWTVSIPNETNTSQFTLVENVSRTAILENDSSVANQTTTVDGVEYVVRIDNGSRTLVDASEYFDDPETEQFEVGNELVYNANETTVTSVTANGSVTLTWRAPMDNEVTVDDQTNVTLGDTTYLASFPDNSTLQLSSDHAPYREFQEETTHFTDQTNGLWGVSILSFLSVIFLAGLAYMPSRY</sequence>
<gene>
    <name evidence="2" type="ORF">K933_11731</name>
</gene>
<comment type="caution">
    <text evidence="2">The sequence shown here is derived from an EMBL/GenBank/DDBJ whole genome shotgun (WGS) entry which is preliminary data.</text>
</comment>
<dbReference type="OrthoDB" id="214459at2157"/>
<reference evidence="2 3" key="1">
    <citation type="journal article" date="2013" name="Genome Announc.">
        <title>Draft Genome Sequence of 'Candidatus Halobonum tyrrellensis' Strain G22, Isolated from the Hypersaline Waters of Lake Tyrrell, Australia.</title>
        <authorList>
            <person name="Ugalde J.A."/>
            <person name="Narasingarao P."/>
            <person name="Kuo S."/>
            <person name="Podell S."/>
            <person name="Allen E.E."/>
        </authorList>
    </citation>
    <scope>NUCLEOTIDE SEQUENCE [LARGE SCALE GENOMIC DNA]</scope>
    <source>
        <strain evidence="2 3">G22</strain>
    </source>
</reference>